<evidence type="ECO:0000256" key="3">
    <source>
        <dbReference type="ARBA" id="ARBA00023125"/>
    </source>
</evidence>
<dbReference type="PANTHER" id="PTHR48111:SF40">
    <property type="entry name" value="PHOSPHATE REGULON TRANSCRIPTIONAL REGULATORY PROTEIN PHOB"/>
    <property type="match status" value="1"/>
</dbReference>
<dbReference type="InterPro" id="IPR001867">
    <property type="entry name" value="OmpR/PhoB-type_DNA-bd"/>
</dbReference>
<protein>
    <submittedName>
        <fullName evidence="8">Transcriptional regulator</fullName>
    </submittedName>
</protein>
<dbReference type="InterPro" id="IPR016032">
    <property type="entry name" value="Sig_transdc_resp-reg_C-effctor"/>
</dbReference>
<evidence type="ECO:0000256" key="2">
    <source>
        <dbReference type="ARBA" id="ARBA00023012"/>
    </source>
</evidence>
<keyword evidence="2" id="KW-0902">Two-component regulatory system</keyword>
<dbReference type="CDD" id="cd17574">
    <property type="entry name" value="REC_OmpR"/>
    <property type="match status" value="1"/>
</dbReference>
<proteinExistence type="predicted"/>
<reference evidence="8 9" key="1">
    <citation type="submission" date="2015-12" db="EMBL/GenBank/DDBJ databases">
        <title>Diversity of Burkholderia near neighbor genomes.</title>
        <authorList>
            <person name="Sahl J."/>
            <person name="Wagner D."/>
            <person name="Keim P."/>
        </authorList>
    </citation>
    <scope>NUCLEOTIDE SEQUENCE [LARGE SCALE GENOMIC DNA]</scope>
    <source>
        <strain evidence="8 9">BDU6</strain>
    </source>
</reference>
<dbReference type="InterPro" id="IPR036388">
    <property type="entry name" value="WH-like_DNA-bd_sf"/>
</dbReference>
<feature type="modified residue" description="4-aspartylphosphate" evidence="4">
    <location>
        <position position="57"/>
    </location>
</feature>
<dbReference type="KEGG" id="buu:WS70_17590"/>
<evidence type="ECO:0000256" key="1">
    <source>
        <dbReference type="ARBA" id="ARBA00022553"/>
    </source>
</evidence>
<dbReference type="Gene3D" id="1.10.10.10">
    <property type="entry name" value="Winged helix-like DNA-binding domain superfamily/Winged helix DNA-binding domain"/>
    <property type="match status" value="1"/>
</dbReference>
<dbReference type="GO" id="GO:0032993">
    <property type="term" value="C:protein-DNA complex"/>
    <property type="evidence" value="ECO:0007669"/>
    <property type="project" value="TreeGrafter"/>
</dbReference>
<sequence length="254" mass="28580">MQTEFRKRIAILEDDVNQAKTLAAWLEKAGYDTAACDDGDRFLDLIEQQPFDMLLLDWDVPGASGIDVLQRTRERIAHAMPIVLVTQHDEEADVVYGLEHGADDYLVKPVTENILIARVGAQLRRYYPAAPAEPVIKAGDYELRGSRVITLCSQSIDLPEREFRLAQLLFSNLGRIVTKKALIQKIWSTDSDAKLEESAKGNRSQEAMLSTYISKLRTLLRLGARHGVVITAIYGYGYRLEQIRGQGSDEKRTT</sequence>
<dbReference type="CDD" id="cd00383">
    <property type="entry name" value="trans_reg_C"/>
    <property type="match status" value="1"/>
</dbReference>
<dbReference type="SUPFAM" id="SSF52172">
    <property type="entry name" value="CheY-like"/>
    <property type="match status" value="1"/>
</dbReference>
<feature type="DNA-binding region" description="OmpR/PhoB-type" evidence="5">
    <location>
        <begin position="133"/>
        <end position="242"/>
    </location>
</feature>
<keyword evidence="1 4" id="KW-0597">Phosphoprotein</keyword>
<keyword evidence="9" id="KW-1185">Reference proteome</keyword>
<dbReference type="PANTHER" id="PTHR48111">
    <property type="entry name" value="REGULATOR OF RPOS"/>
    <property type="match status" value="1"/>
</dbReference>
<dbReference type="Gene3D" id="6.10.250.690">
    <property type="match status" value="1"/>
</dbReference>
<dbReference type="SMART" id="SM00862">
    <property type="entry name" value="Trans_reg_C"/>
    <property type="match status" value="1"/>
</dbReference>
<dbReference type="PROSITE" id="PS50110">
    <property type="entry name" value="RESPONSE_REGULATORY"/>
    <property type="match status" value="1"/>
</dbReference>
<dbReference type="Pfam" id="PF00072">
    <property type="entry name" value="Response_reg"/>
    <property type="match status" value="1"/>
</dbReference>
<evidence type="ECO:0000259" key="6">
    <source>
        <dbReference type="PROSITE" id="PS50110"/>
    </source>
</evidence>
<dbReference type="InterPro" id="IPR039420">
    <property type="entry name" value="WalR-like"/>
</dbReference>
<dbReference type="InterPro" id="IPR011006">
    <property type="entry name" value="CheY-like_superfamily"/>
</dbReference>
<evidence type="ECO:0000256" key="4">
    <source>
        <dbReference type="PROSITE-ProRule" id="PRU00169"/>
    </source>
</evidence>
<evidence type="ECO:0000259" key="7">
    <source>
        <dbReference type="PROSITE" id="PS51755"/>
    </source>
</evidence>
<evidence type="ECO:0000313" key="8">
    <source>
        <dbReference type="EMBL" id="AOJ03749.1"/>
    </source>
</evidence>
<evidence type="ECO:0000256" key="5">
    <source>
        <dbReference type="PROSITE-ProRule" id="PRU01091"/>
    </source>
</evidence>
<dbReference type="InterPro" id="IPR001789">
    <property type="entry name" value="Sig_transdc_resp-reg_receiver"/>
</dbReference>
<feature type="domain" description="Response regulatory" evidence="6">
    <location>
        <begin position="8"/>
        <end position="123"/>
    </location>
</feature>
<dbReference type="Pfam" id="PF00486">
    <property type="entry name" value="Trans_reg_C"/>
    <property type="match status" value="1"/>
</dbReference>
<dbReference type="AlphaFoldDB" id="A0A1B4FJ86"/>
<dbReference type="SMART" id="SM00448">
    <property type="entry name" value="REC"/>
    <property type="match status" value="1"/>
</dbReference>
<evidence type="ECO:0000313" key="9">
    <source>
        <dbReference type="Proteomes" id="UP000062519"/>
    </source>
</evidence>
<dbReference type="GO" id="GO:0006355">
    <property type="term" value="P:regulation of DNA-templated transcription"/>
    <property type="evidence" value="ECO:0007669"/>
    <property type="project" value="InterPro"/>
</dbReference>
<keyword evidence="3 5" id="KW-0238">DNA-binding</keyword>
<organism evidence="8 9">
    <name type="scientific">Burkholderia mayonis</name>
    <dbReference type="NCBI Taxonomy" id="1385591"/>
    <lineage>
        <taxon>Bacteria</taxon>
        <taxon>Pseudomonadati</taxon>
        <taxon>Pseudomonadota</taxon>
        <taxon>Betaproteobacteria</taxon>
        <taxon>Burkholderiales</taxon>
        <taxon>Burkholderiaceae</taxon>
        <taxon>Burkholderia</taxon>
        <taxon>pseudomallei group</taxon>
    </lineage>
</organism>
<name>A0A1B4FJ86_9BURK</name>
<accession>A0A1B4FJ86</accession>
<dbReference type="EMBL" id="CP013387">
    <property type="protein sequence ID" value="AOJ03749.1"/>
    <property type="molecule type" value="Genomic_DNA"/>
</dbReference>
<feature type="domain" description="OmpR/PhoB-type" evidence="7">
    <location>
        <begin position="133"/>
        <end position="242"/>
    </location>
</feature>
<dbReference type="GO" id="GO:0000156">
    <property type="term" value="F:phosphorelay response regulator activity"/>
    <property type="evidence" value="ECO:0007669"/>
    <property type="project" value="TreeGrafter"/>
</dbReference>
<gene>
    <name evidence="8" type="ORF">WS70_17590</name>
</gene>
<dbReference type="GO" id="GO:0000976">
    <property type="term" value="F:transcription cis-regulatory region binding"/>
    <property type="evidence" value="ECO:0007669"/>
    <property type="project" value="TreeGrafter"/>
</dbReference>
<dbReference type="Gene3D" id="3.40.50.2300">
    <property type="match status" value="1"/>
</dbReference>
<dbReference type="PROSITE" id="PS51755">
    <property type="entry name" value="OMPR_PHOB"/>
    <property type="match status" value="1"/>
</dbReference>
<dbReference type="Proteomes" id="UP000062519">
    <property type="component" value="Chromosome 2"/>
</dbReference>
<dbReference type="SUPFAM" id="SSF46894">
    <property type="entry name" value="C-terminal effector domain of the bipartite response regulators"/>
    <property type="match status" value="1"/>
</dbReference>
<dbReference type="GO" id="GO:0005829">
    <property type="term" value="C:cytosol"/>
    <property type="evidence" value="ECO:0007669"/>
    <property type="project" value="TreeGrafter"/>
</dbReference>